<proteinExistence type="inferred from homology"/>
<dbReference type="GO" id="GO:0009279">
    <property type="term" value="C:cell outer membrane"/>
    <property type="evidence" value="ECO:0007669"/>
    <property type="project" value="UniProtKB-SubCell"/>
</dbReference>
<feature type="chain" id="PRO_5003631044" description="TonB-dependent receptor plug" evidence="10">
    <location>
        <begin position="21"/>
        <end position="1040"/>
    </location>
</feature>
<keyword evidence="2 8" id="KW-0813">Transport</keyword>
<accession>I0K5M7</accession>
<comment type="similarity">
    <text evidence="8 9">Belongs to the TonB-dependent receptor family.</text>
</comment>
<dbReference type="RefSeq" id="WP_015330529.1">
    <property type="nucleotide sequence ID" value="NC_020054.1"/>
</dbReference>
<dbReference type="Pfam" id="PF00593">
    <property type="entry name" value="TonB_dep_Rec_b-barrel"/>
    <property type="match status" value="1"/>
</dbReference>
<dbReference type="InterPro" id="IPR037066">
    <property type="entry name" value="Plug_dom_sf"/>
</dbReference>
<evidence type="ECO:0000256" key="2">
    <source>
        <dbReference type="ARBA" id="ARBA00022448"/>
    </source>
</evidence>
<dbReference type="PATRIC" id="fig|1166018.3.peg.3151"/>
<keyword evidence="4 8" id="KW-0812">Transmembrane</keyword>
<evidence type="ECO:0000256" key="1">
    <source>
        <dbReference type="ARBA" id="ARBA00004571"/>
    </source>
</evidence>
<dbReference type="Gene3D" id="2.60.40.1120">
    <property type="entry name" value="Carboxypeptidase-like, regulatory domain"/>
    <property type="match status" value="1"/>
</dbReference>
<evidence type="ECO:0000256" key="8">
    <source>
        <dbReference type="PROSITE-ProRule" id="PRU01360"/>
    </source>
</evidence>
<dbReference type="InterPro" id="IPR008969">
    <property type="entry name" value="CarboxyPept-like_regulatory"/>
</dbReference>
<gene>
    <name evidence="13" type="ORF">FAES_1420</name>
</gene>
<feature type="domain" description="TonB-dependent receptor-like beta-barrel" evidence="11">
    <location>
        <begin position="469"/>
        <end position="891"/>
    </location>
</feature>
<evidence type="ECO:0008006" key="15">
    <source>
        <dbReference type="Google" id="ProtNLM"/>
    </source>
</evidence>
<dbReference type="InterPro" id="IPR012910">
    <property type="entry name" value="Plug_dom"/>
</dbReference>
<dbReference type="HOGENOM" id="CLU_004317_0_2_10"/>
<dbReference type="Gene3D" id="2.170.130.10">
    <property type="entry name" value="TonB-dependent receptor, plug domain"/>
    <property type="match status" value="1"/>
</dbReference>
<evidence type="ECO:0000313" key="13">
    <source>
        <dbReference type="EMBL" id="CCG99430.1"/>
    </source>
</evidence>
<keyword evidence="14" id="KW-1185">Reference proteome</keyword>
<dbReference type="InterPro" id="IPR039426">
    <property type="entry name" value="TonB-dep_rcpt-like"/>
</dbReference>
<keyword evidence="7 8" id="KW-0998">Cell outer membrane</keyword>
<keyword evidence="3 8" id="KW-1134">Transmembrane beta strand</keyword>
<evidence type="ECO:0000256" key="5">
    <source>
        <dbReference type="ARBA" id="ARBA00023077"/>
    </source>
</evidence>
<name>I0K5M7_9BACT</name>
<dbReference type="InterPro" id="IPR036942">
    <property type="entry name" value="Beta-barrel_TonB_sf"/>
</dbReference>
<dbReference type="SUPFAM" id="SSF56935">
    <property type="entry name" value="Porins"/>
    <property type="match status" value="1"/>
</dbReference>
<comment type="subcellular location">
    <subcellularLocation>
        <location evidence="1 8">Cell outer membrane</location>
        <topology evidence="1 8">Multi-pass membrane protein</topology>
    </subcellularLocation>
</comment>
<dbReference type="PROSITE" id="PS52016">
    <property type="entry name" value="TONB_DEPENDENT_REC_3"/>
    <property type="match status" value="1"/>
</dbReference>
<sequence length="1040" mass="113430">MKQAVLFLMLALGISQMALAQSKLSVTGVVTGQADGRPIPGVTVIEKGDGPAVRQNGTTSNADGVYQLTVSPGSTLVFSFVGMLPKEVPVGNGGTLNVTLAEDQQNLTEVVVTGYRTERKADLTGAVAVVNVSDVKTLPAPNVMQNLQGRVAGVFITTDGNPGAGANVQIRGVGTLGNNSPLYVIDGVPTTEGLQTLNQNDIESIQVLKDASAASIYGSRAGNGVIIVTTKRAKKGVSRIDFTAYTTAQRYNSKLDVLNTEQRGRVFWQAATNDGVTPVSPIYSFQTVPGPDGKPVLQSVNVPEFIDPQKTMRPSDTRWFDEIARTGIIQSYDLSLANGGERGNMLFSLNYFNHDGIIRGTNFNRITARMNSDYSFLNGRLKVGENVMFTKTRNTEIPVGDIMYLALVQQPIVPVYTETGGWGGPAPSMTDRHNPVRLIEDNAQNKTYGGRLFGNAFIEVEPLKGLRLRSNIGVDYTLTSLRSMYKAYTSGFLSDNTNRVTNFSNFYGNWVWQNTLNYDLTLGKSRVEALAGTEQIQFTGSGFSAMRENFALQNPDYMYLDAGSGNKDNGGSGQAYALMSFFGKVNYAFNDRYLAAVTLRRDGSSRFGQDNRYGTFPAVSLGWRISEEAFVKDRLPIISDLKLRAGWGQTGNQNIANNAIYALYIPQYGTDATWDNDNGTAYAIGGQASGTLPSGFRRIQLGNSNLRWETLTQTNVGLDFSLFNYKLTGSIDYFVKNTKDILVQPPYLAVVGDGGGRWVNGAALQNRGVEVQLGYQNKIGSEFSYNISANVSTYRNRVVALPEEVVNAYGGNGTTDNILGRSINSTYGYVTDGIFQSQAEVDAVGDQVGKGVGRIRYKDLNGDNKIDANDRTWIAVRDPKFIYGFNTSLSYRGFDLALFFQGVQGVDVYNDNKILTDFTSLWAGTNWGARTLQAWSPTNTGSSIPAVTLTDKNNEGRTSTYFIENGSYLKLRNIQFGYNVPTALTQRLKMQRARVYVQGQNILTIRPGTRANAYTGVDPETPNSTYPIPAMYTAGVNVSF</sequence>
<reference evidence="13 14" key="1">
    <citation type="journal article" date="2012" name="J. Bacteriol.">
        <title>Genome Sequence of Fibrella aestuarina BUZ 2T, a Filamentous Marine Bacterium.</title>
        <authorList>
            <person name="Filippini M."/>
            <person name="Qi W."/>
            <person name="Blom J."/>
            <person name="Goesmann A."/>
            <person name="Smits T.H."/>
            <person name="Bagheri H.C."/>
        </authorList>
    </citation>
    <scope>NUCLEOTIDE SEQUENCE [LARGE SCALE GENOMIC DNA]</scope>
    <source>
        <strain evidence="14">BUZ 2T</strain>
    </source>
</reference>
<evidence type="ECO:0000259" key="11">
    <source>
        <dbReference type="Pfam" id="PF00593"/>
    </source>
</evidence>
<keyword evidence="5 9" id="KW-0798">TonB box</keyword>
<organism evidence="13 14">
    <name type="scientific">Fibrella aestuarina BUZ 2</name>
    <dbReference type="NCBI Taxonomy" id="1166018"/>
    <lineage>
        <taxon>Bacteria</taxon>
        <taxon>Pseudomonadati</taxon>
        <taxon>Bacteroidota</taxon>
        <taxon>Cytophagia</taxon>
        <taxon>Cytophagales</taxon>
        <taxon>Spirosomataceae</taxon>
        <taxon>Fibrella</taxon>
    </lineage>
</organism>
<dbReference type="eggNOG" id="COG4206">
    <property type="taxonomic scope" value="Bacteria"/>
</dbReference>
<feature type="domain" description="TonB-dependent receptor plug" evidence="12">
    <location>
        <begin position="120"/>
        <end position="225"/>
    </location>
</feature>
<evidence type="ECO:0000313" key="14">
    <source>
        <dbReference type="Proteomes" id="UP000011058"/>
    </source>
</evidence>
<feature type="signal peptide" evidence="10">
    <location>
        <begin position="1"/>
        <end position="20"/>
    </location>
</feature>
<dbReference type="InterPro" id="IPR000531">
    <property type="entry name" value="Beta-barrel_TonB"/>
</dbReference>
<evidence type="ECO:0000256" key="4">
    <source>
        <dbReference type="ARBA" id="ARBA00022692"/>
    </source>
</evidence>
<dbReference type="STRING" id="1166018.FAES_1420"/>
<dbReference type="EMBL" id="HE796683">
    <property type="protein sequence ID" value="CCG99430.1"/>
    <property type="molecule type" value="Genomic_DNA"/>
</dbReference>
<dbReference type="InterPro" id="IPR023996">
    <property type="entry name" value="TonB-dep_OMP_SusC/RagA"/>
</dbReference>
<dbReference type="Pfam" id="PF13715">
    <property type="entry name" value="CarbopepD_reg_2"/>
    <property type="match status" value="1"/>
</dbReference>
<evidence type="ECO:0000259" key="12">
    <source>
        <dbReference type="Pfam" id="PF07715"/>
    </source>
</evidence>
<dbReference type="KEGG" id="fae:FAES_1420"/>
<dbReference type="Proteomes" id="UP000011058">
    <property type="component" value="Chromosome"/>
</dbReference>
<evidence type="ECO:0000256" key="6">
    <source>
        <dbReference type="ARBA" id="ARBA00023136"/>
    </source>
</evidence>
<evidence type="ECO:0000256" key="10">
    <source>
        <dbReference type="SAM" id="SignalP"/>
    </source>
</evidence>
<dbReference type="SUPFAM" id="SSF49464">
    <property type="entry name" value="Carboxypeptidase regulatory domain-like"/>
    <property type="match status" value="1"/>
</dbReference>
<keyword evidence="10" id="KW-0732">Signal</keyword>
<dbReference type="NCBIfam" id="TIGR04057">
    <property type="entry name" value="SusC_RagA_signa"/>
    <property type="match status" value="1"/>
</dbReference>
<dbReference type="eggNOG" id="COG4771">
    <property type="taxonomic scope" value="Bacteria"/>
</dbReference>
<evidence type="ECO:0000256" key="9">
    <source>
        <dbReference type="RuleBase" id="RU003357"/>
    </source>
</evidence>
<dbReference type="InterPro" id="IPR023997">
    <property type="entry name" value="TonB-dep_OMP_SusC/RagA_CS"/>
</dbReference>
<dbReference type="NCBIfam" id="TIGR04056">
    <property type="entry name" value="OMP_RagA_SusC"/>
    <property type="match status" value="1"/>
</dbReference>
<protein>
    <recommendedName>
        <fullName evidence="15">TonB-dependent receptor plug</fullName>
    </recommendedName>
</protein>
<dbReference type="Pfam" id="PF07715">
    <property type="entry name" value="Plug"/>
    <property type="match status" value="1"/>
</dbReference>
<dbReference type="Gene3D" id="2.40.170.20">
    <property type="entry name" value="TonB-dependent receptor, beta-barrel domain"/>
    <property type="match status" value="1"/>
</dbReference>
<evidence type="ECO:0000256" key="3">
    <source>
        <dbReference type="ARBA" id="ARBA00022452"/>
    </source>
</evidence>
<evidence type="ECO:0000256" key="7">
    <source>
        <dbReference type="ARBA" id="ARBA00023237"/>
    </source>
</evidence>
<dbReference type="AlphaFoldDB" id="I0K5M7"/>
<keyword evidence="6 8" id="KW-0472">Membrane</keyword>